<evidence type="ECO:0000313" key="2">
    <source>
        <dbReference type="EMBL" id="EPT02513.1"/>
    </source>
</evidence>
<dbReference type="OrthoDB" id="2758729at2759"/>
<accession>S8ED12</accession>
<sequence>MINEYNSWITGLLGCELMILGYILHRVLTSQMPSNMCKALDENLRDTQCFLESVAERGLLPEAQYIADIRQVLVRTERMAFSLKIQSYCASTPAQEMFGLVNGLSFAIRRTHMQVVGIRADIAGRALEEYNRLKRKDEHHTKAESFA</sequence>
<keyword evidence="1" id="KW-0812">Transmembrane</keyword>
<evidence type="ECO:0000313" key="3">
    <source>
        <dbReference type="Proteomes" id="UP000015241"/>
    </source>
</evidence>
<feature type="transmembrane region" description="Helical" evidence="1">
    <location>
        <begin position="6"/>
        <end position="24"/>
    </location>
</feature>
<evidence type="ECO:0000256" key="1">
    <source>
        <dbReference type="SAM" id="Phobius"/>
    </source>
</evidence>
<organism evidence="2 3">
    <name type="scientific">Fomitopsis schrenkii</name>
    <name type="common">Brown rot fungus</name>
    <dbReference type="NCBI Taxonomy" id="2126942"/>
    <lineage>
        <taxon>Eukaryota</taxon>
        <taxon>Fungi</taxon>
        <taxon>Dikarya</taxon>
        <taxon>Basidiomycota</taxon>
        <taxon>Agaricomycotina</taxon>
        <taxon>Agaricomycetes</taxon>
        <taxon>Polyporales</taxon>
        <taxon>Fomitopsis</taxon>
    </lineage>
</organism>
<dbReference type="EMBL" id="KE504135">
    <property type="protein sequence ID" value="EPT02513.1"/>
    <property type="molecule type" value="Genomic_DNA"/>
</dbReference>
<keyword evidence="1" id="KW-0472">Membrane</keyword>
<dbReference type="Proteomes" id="UP000015241">
    <property type="component" value="Unassembled WGS sequence"/>
</dbReference>
<gene>
    <name evidence="2" type="ORF">FOMPIDRAFT_1059258</name>
</gene>
<dbReference type="InParanoid" id="S8ED12"/>
<keyword evidence="1" id="KW-1133">Transmembrane helix</keyword>
<dbReference type="HOGENOM" id="CLU_1815817_0_0_1"/>
<name>S8ED12_FOMSC</name>
<protein>
    <submittedName>
        <fullName evidence="2">Uncharacterized protein</fullName>
    </submittedName>
</protein>
<dbReference type="AlphaFoldDB" id="S8ED12"/>
<proteinExistence type="predicted"/>
<keyword evidence="3" id="KW-1185">Reference proteome</keyword>
<reference evidence="2 3" key="1">
    <citation type="journal article" date="2012" name="Science">
        <title>The Paleozoic origin of enzymatic lignin decomposition reconstructed from 31 fungal genomes.</title>
        <authorList>
            <person name="Floudas D."/>
            <person name="Binder M."/>
            <person name="Riley R."/>
            <person name="Barry K."/>
            <person name="Blanchette R.A."/>
            <person name="Henrissat B."/>
            <person name="Martinez A.T."/>
            <person name="Otillar R."/>
            <person name="Spatafora J.W."/>
            <person name="Yadav J.S."/>
            <person name="Aerts A."/>
            <person name="Benoit I."/>
            <person name="Boyd A."/>
            <person name="Carlson A."/>
            <person name="Copeland A."/>
            <person name="Coutinho P.M."/>
            <person name="de Vries R.P."/>
            <person name="Ferreira P."/>
            <person name="Findley K."/>
            <person name="Foster B."/>
            <person name="Gaskell J."/>
            <person name="Glotzer D."/>
            <person name="Gorecki P."/>
            <person name="Heitman J."/>
            <person name="Hesse C."/>
            <person name="Hori C."/>
            <person name="Igarashi K."/>
            <person name="Jurgens J.A."/>
            <person name="Kallen N."/>
            <person name="Kersten P."/>
            <person name="Kohler A."/>
            <person name="Kuees U."/>
            <person name="Kumar T.K.A."/>
            <person name="Kuo A."/>
            <person name="LaButti K."/>
            <person name="Larrondo L.F."/>
            <person name="Lindquist E."/>
            <person name="Ling A."/>
            <person name="Lombard V."/>
            <person name="Lucas S."/>
            <person name="Lundell T."/>
            <person name="Martin R."/>
            <person name="McLaughlin D.J."/>
            <person name="Morgenstern I."/>
            <person name="Morin E."/>
            <person name="Murat C."/>
            <person name="Nagy L.G."/>
            <person name="Nolan M."/>
            <person name="Ohm R.A."/>
            <person name="Patyshakuliyeva A."/>
            <person name="Rokas A."/>
            <person name="Ruiz-Duenas F.J."/>
            <person name="Sabat G."/>
            <person name="Salamov A."/>
            <person name="Samejima M."/>
            <person name="Schmutz J."/>
            <person name="Slot J.C."/>
            <person name="St John F."/>
            <person name="Stenlid J."/>
            <person name="Sun H."/>
            <person name="Sun S."/>
            <person name="Syed K."/>
            <person name="Tsang A."/>
            <person name="Wiebenga A."/>
            <person name="Young D."/>
            <person name="Pisabarro A."/>
            <person name="Eastwood D.C."/>
            <person name="Martin F."/>
            <person name="Cullen D."/>
            <person name="Grigoriev I.V."/>
            <person name="Hibbett D.S."/>
        </authorList>
    </citation>
    <scope>NUCLEOTIDE SEQUENCE</scope>
    <source>
        <strain evidence="3">FP-58527</strain>
    </source>
</reference>